<dbReference type="RefSeq" id="WP_052379164.1">
    <property type="nucleotide sequence ID" value="NZ_BBIO01000002.1"/>
</dbReference>
<dbReference type="GO" id="GO:0005886">
    <property type="term" value="C:plasma membrane"/>
    <property type="evidence" value="ECO:0007669"/>
    <property type="project" value="UniProtKB-SubCell"/>
</dbReference>
<keyword evidence="10" id="KW-1185">Reference proteome</keyword>
<evidence type="ECO:0000256" key="6">
    <source>
        <dbReference type="ARBA" id="ARBA00023136"/>
    </source>
</evidence>
<evidence type="ECO:0000256" key="1">
    <source>
        <dbReference type="ARBA" id="ARBA00004651"/>
    </source>
</evidence>
<dbReference type="eggNOG" id="COG1285">
    <property type="taxonomic scope" value="Bacteria"/>
</dbReference>
<keyword evidence="7" id="KW-0997">Cell inner membrane</keyword>
<sequence>MMETLAGQFETYLPPAEIALRTVSALVLGTLIGLERELRQKPAGLRTCMLVALTSAAFVVGSIELSMRLADDGPDFNLDPLRAIEAIVTGIAFLGAGAILQSGGHVRGLTTGASIWLTGAIGLIAGAGQVLFALFVALLGLFVLHLMGRIEHRWVKTKDGEAPTSGE</sequence>
<keyword evidence="6 7" id="KW-0472">Membrane</keyword>
<dbReference type="Pfam" id="PF02308">
    <property type="entry name" value="MgtC"/>
    <property type="match status" value="1"/>
</dbReference>
<evidence type="ECO:0000259" key="8">
    <source>
        <dbReference type="Pfam" id="PF02308"/>
    </source>
</evidence>
<dbReference type="InterPro" id="IPR049177">
    <property type="entry name" value="MgtC_SapB_SrpB_YhiD_N"/>
</dbReference>
<feature type="transmembrane region" description="Helical" evidence="7">
    <location>
        <begin position="83"/>
        <end position="100"/>
    </location>
</feature>
<reference evidence="9 10" key="1">
    <citation type="submission" date="2014-07" db="EMBL/GenBank/DDBJ databases">
        <title>Tepidicaulis marinum gen. nov., sp. nov., a novel marine bacterium denitrifying nitrate to nitrous oxide strictly under microaerobic conditions.</title>
        <authorList>
            <person name="Takeuchi M."/>
            <person name="Yamagishi T."/>
            <person name="Kamagata Y."/>
            <person name="Oshima K."/>
            <person name="Hattori M."/>
            <person name="Katayama T."/>
            <person name="Hanada S."/>
            <person name="Tamaki H."/>
            <person name="Marumo K."/>
            <person name="Maeda H."/>
            <person name="Nedachi M."/>
            <person name="Iwasaki W."/>
            <person name="Suwa Y."/>
            <person name="Sakata S."/>
        </authorList>
    </citation>
    <scope>NUCLEOTIDE SEQUENCE [LARGE SCALE GENOMIC DNA]</scope>
    <source>
        <strain evidence="9 10">MA2</strain>
    </source>
</reference>
<organism evidence="9 10">
    <name type="scientific">Tepidicaulis marinus</name>
    <dbReference type="NCBI Taxonomy" id="1333998"/>
    <lineage>
        <taxon>Bacteria</taxon>
        <taxon>Pseudomonadati</taxon>
        <taxon>Pseudomonadota</taxon>
        <taxon>Alphaproteobacteria</taxon>
        <taxon>Hyphomicrobiales</taxon>
        <taxon>Parvibaculaceae</taxon>
        <taxon>Tepidicaulis</taxon>
    </lineage>
</organism>
<feature type="transmembrane region" description="Helical" evidence="7">
    <location>
        <begin position="12"/>
        <end position="32"/>
    </location>
</feature>
<evidence type="ECO:0000313" key="10">
    <source>
        <dbReference type="Proteomes" id="UP000028702"/>
    </source>
</evidence>
<comment type="subcellular location">
    <subcellularLocation>
        <location evidence="7">Cell inner membrane</location>
        <topology evidence="7">Multi-pass membrane protein</topology>
    </subcellularLocation>
    <subcellularLocation>
        <location evidence="1">Cell membrane</location>
        <topology evidence="1">Multi-pass membrane protein</topology>
    </subcellularLocation>
</comment>
<comment type="similarity">
    <text evidence="2 7">Belongs to the MgtC/SapB family.</text>
</comment>
<keyword evidence="4 7" id="KW-0812">Transmembrane</keyword>
<keyword evidence="5 7" id="KW-1133">Transmembrane helix</keyword>
<name>A0A081B802_9HYPH</name>
<comment type="caution">
    <text evidence="9">The sequence shown here is derived from an EMBL/GenBank/DDBJ whole genome shotgun (WGS) entry which is preliminary data.</text>
</comment>
<dbReference type="AlphaFoldDB" id="A0A081B802"/>
<dbReference type="PANTHER" id="PTHR33778">
    <property type="entry name" value="PROTEIN MGTC"/>
    <property type="match status" value="1"/>
</dbReference>
<evidence type="ECO:0000256" key="7">
    <source>
        <dbReference type="RuleBase" id="RU365041"/>
    </source>
</evidence>
<dbReference type="PRINTS" id="PR01837">
    <property type="entry name" value="MGTCSAPBPROT"/>
</dbReference>
<dbReference type="EMBL" id="BBIO01000002">
    <property type="protein sequence ID" value="GAK44170.1"/>
    <property type="molecule type" value="Genomic_DNA"/>
</dbReference>
<evidence type="ECO:0000256" key="3">
    <source>
        <dbReference type="ARBA" id="ARBA00022475"/>
    </source>
</evidence>
<keyword evidence="3" id="KW-1003">Cell membrane</keyword>
<accession>A0A081B802</accession>
<feature type="domain" description="MgtC/SapB/SrpB/YhiD N-terminal" evidence="8">
    <location>
        <begin position="24"/>
        <end position="152"/>
    </location>
</feature>
<evidence type="ECO:0000256" key="5">
    <source>
        <dbReference type="ARBA" id="ARBA00022989"/>
    </source>
</evidence>
<gene>
    <name evidence="9" type="ORF">M2A_0669</name>
</gene>
<evidence type="ECO:0000256" key="4">
    <source>
        <dbReference type="ARBA" id="ARBA00022692"/>
    </source>
</evidence>
<protein>
    <recommendedName>
        <fullName evidence="7">Protein MgtC</fullName>
    </recommendedName>
</protein>
<evidence type="ECO:0000313" key="9">
    <source>
        <dbReference type="EMBL" id="GAK44170.1"/>
    </source>
</evidence>
<evidence type="ECO:0000256" key="2">
    <source>
        <dbReference type="ARBA" id="ARBA00009298"/>
    </source>
</evidence>
<dbReference type="InterPro" id="IPR003416">
    <property type="entry name" value="MgtC/SapB/SrpB/YhiD_fam"/>
</dbReference>
<dbReference type="Proteomes" id="UP000028702">
    <property type="component" value="Unassembled WGS sequence"/>
</dbReference>
<proteinExistence type="inferred from homology"/>
<feature type="transmembrane region" description="Helical" evidence="7">
    <location>
        <begin position="44"/>
        <end position="63"/>
    </location>
</feature>
<dbReference type="STRING" id="1333998.M2A_0669"/>
<dbReference type="PANTHER" id="PTHR33778:SF1">
    <property type="entry name" value="MAGNESIUM TRANSPORTER YHID-RELATED"/>
    <property type="match status" value="1"/>
</dbReference>